<proteinExistence type="predicted"/>
<evidence type="ECO:0000259" key="3">
    <source>
        <dbReference type="PROSITE" id="PS50835"/>
    </source>
</evidence>
<name>A0AAJ7WV91_PETMA</name>
<evidence type="ECO:0000256" key="2">
    <source>
        <dbReference type="SAM" id="SignalP"/>
    </source>
</evidence>
<dbReference type="PROSITE" id="PS50835">
    <property type="entry name" value="IG_LIKE"/>
    <property type="match status" value="1"/>
</dbReference>
<keyword evidence="4" id="KW-1185">Reference proteome</keyword>
<organism evidence="4 5">
    <name type="scientific">Petromyzon marinus</name>
    <name type="common">Sea lamprey</name>
    <dbReference type="NCBI Taxonomy" id="7757"/>
    <lineage>
        <taxon>Eukaryota</taxon>
        <taxon>Metazoa</taxon>
        <taxon>Chordata</taxon>
        <taxon>Craniata</taxon>
        <taxon>Vertebrata</taxon>
        <taxon>Cyclostomata</taxon>
        <taxon>Hyperoartia</taxon>
        <taxon>Petromyzontiformes</taxon>
        <taxon>Petromyzontidae</taxon>
        <taxon>Petromyzon</taxon>
    </lineage>
</organism>
<keyword evidence="1" id="KW-0812">Transmembrane</keyword>
<evidence type="ECO:0000256" key="1">
    <source>
        <dbReference type="SAM" id="Phobius"/>
    </source>
</evidence>
<keyword evidence="1" id="KW-0472">Membrane</keyword>
<dbReference type="RefSeq" id="XP_032811087.1">
    <property type="nucleotide sequence ID" value="XM_032955196.1"/>
</dbReference>
<gene>
    <name evidence="5" type="primary">LOC116942842</name>
</gene>
<feature type="domain" description="Ig-like" evidence="3">
    <location>
        <begin position="115"/>
        <end position="194"/>
    </location>
</feature>
<feature type="transmembrane region" description="Helical" evidence="1">
    <location>
        <begin position="223"/>
        <end position="244"/>
    </location>
</feature>
<evidence type="ECO:0000313" key="5">
    <source>
        <dbReference type="RefSeq" id="XP_032811087.1"/>
    </source>
</evidence>
<dbReference type="InterPro" id="IPR007110">
    <property type="entry name" value="Ig-like_dom"/>
</dbReference>
<dbReference type="Gene3D" id="2.60.40.10">
    <property type="entry name" value="Immunoglobulins"/>
    <property type="match status" value="1"/>
</dbReference>
<feature type="chain" id="PRO_5042472328" evidence="2">
    <location>
        <begin position="19"/>
        <end position="348"/>
    </location>
</feature>
<keyword evidence="1" id="KW-1133">Transmembrane helix</keyword>
<reference evidence="5" key="1">
    <citation type="submission" date="2025-08" db="UniProtKB">
        <authorList>
            <consortium name="RefSeq"/>
        </authorList>
    </citation>
    <scope>IDENTIFICATION</scope>
    <source>
        <tissue evidence="5">Sperm</tissue>
    </source>
</reference>
<dbReference type="InterPro" id="IPR036179">
    <property type="entry name" value="Ig-like_dom_sf"/>
</dbReference>
<accession>A0AAJ7WV91</accession>
<dbReference type="SUPFAM" id="SSF48726">
    <property type="entry name" value="Immunoglobulin"/>
    <property type="match status" value="1"/>
</dbReference>
<dbReference type="AlphaFoldDB" id="A0AAJ7WV91"/>
<evidence type="ECO:0000313" key="4">
    <source>
        <dbReference type="Proteomes" id="UP001318040"/>
    </source>
</evidence>
<dbReference type="InterPro" id="IPR013783">
    <property type="entry name" value="Ig-like_fold"/>
</dbReference>
<protein>
    <submittedName>
        <fullName evidence="5">Uncharacterized protein LOC116942842</fullName>
    </submittedName>
</protein>
<keyword evidence="2" id="KW-0732">Signal</keyword>
<dbReference type="Proteomes" id="UP001318040">
    <property type="component" value="Chromosome 16"/>
</dbReference>
<sequence length="348" mass="37833">MRPLPSSIALLLVLTTHASRTAGAACGTDTIRVVEGGNAECNCTGINVTGLRLTWIPDNAECDEPLDPGDHSRWDLKTDGEECRLIIKKMRMSDRGVILLESSSGQRQVKLFIEPVCTALHIQSATDNTTDEVRLTCRSGGDVAPEVGIQWTYQGQNQPARGSTVLANLQHQGLWSCTYKGQTAGFCLVESRISEIKEPECEGTELTPATRASDRLSPSIIEIALATAGCLLVVVAGMAGVYFYSESKKALISPYVSEPADSLRQSRLTCHPDYSYNNGDCGHSMEMPYVPMTKQGTSQADGETEEHYDYENVSETLNVQDDGNAQSSSLHQQNPLYLCNDTLYGDVA</sequence>
<dbReference type="KEGG" id="pmrn:116942842"/>
<feature type="signal peptide" evidence="2">
    <location>
        <begin position="1"/>
        <end position="18"/>
    </location>
</feature>